<reference evidence="14" key="1">
    <citation type="submission" date="2016-11" db="EMBL/GenBank/DDBJ databases">
        <authorList>
            <person name="Varghese N."/>
            <person name="Submissions S."/>
        </authorList>
    </citation>
    <scope>NUCLEOTIDE SEQUENCE [LARGE SCALE GENOMIC DNA]</scope>
    <source>
        <strain evidence="14">DSM 15285</strain>
    </source>
</reference>
<evidence type="ECO:0000256" key="10">
    <source>
        <dbReference type="SAM" id="Phobius"/>
    </source>
</evidence>
<dbReference type="Pfam" id="PF00069">
    <property type="entry name" value="Pkinase"/>
    <property type="match status" value="1"/>
</dbReference>
<keyword evidence="6 9" id="KW-0067">ATP-binding</keyword>
<evidence type="ECO:0000256" key="6">
    <source>
        <dbReference type="ARBA" id="ARBA00022840"/>
    </source>
</evidence>
<keyword evidence="2 13" id="KW-0723">Serine/threonine-protein kinase</keyword>
<name>A0A1M5Q778_9FIRM</name>
<dbReference type="Gene3D" id="1.10.510.10">
    <property type="entry name" value="Transferase(Phosphotransferase) domain 1"/>
    <property type="match status" value="1"/>
</dbReference>
<dbReference type="FunFam" id="1.10.510.10:FF:000021">
    <property type="entry name" value="Serine/threonine protein kinase"/>
    <property type="match status" value="1"/>
</dbReference>
<gene>
    <name evidence="13" type="ORF">SAMN02744040_00825</name>
</gene>
<dbReference type="SMART" id="SM00220">
    <property type="entry name" value="S_TKc"/>
    <property type="match status" value="1"/>
</dbReference>
<dbReference type="EC" id="2.7.11.1" evidence="1"/>
<organism evidence="13 14">
    <name type="scientific">Tepidibacter thalassicus DSM 15285</name>
    <dbReference type="NCBI Taxonomy" id="1123350"/>
    <lineage>
        <taxon>Bacteria</taxon>
        <taxon>Bacillati</taxon>
        <taxon>Bacillota</taxon>
        <taxon>Clostridia</taxon>
        <taxon>Peptostreptococcales</taxon>
        <taxon>Peptostreptococcaceae</taxon>
        <taxon>Tepidibacter</taxon>
    </lineage>
</organism>
<keyword evidence="14" id="KW-1185">Reference proteome</keyword>
<accession>A0A1M5Q778</accession>
<keyword evidence="4 9" id="KW-0547">Nucleotide-binding</keyword>
<feature type="domain" description="Protein kinase" evidence="11">
    <location>
        <begin position="10"/>
        <end position="269"/>
    </location>
</feature>
<evidence type="ECO:0000256" key="8">
    <source>
        <dbReference type="ARBA" id="ARBA00048679"/>
    </source>
</evidence>
<sequence>MVGNVLDNRYEILEKIGDGGMAFVYKAKCRILNRIVAIKVLRMEFVDDEEFVLKFKNEALASAGLTHPNIVSIYDVGQDDKIHYIVMEYVDGLNLKELIKKEGTIEPFYALNITKQIAMALSQAHKNGIIHRDIKPHNILISKDGLAKVADFGIAKAATSTTITAMGSVIGSVHYFSPEQARGGYIDKSSDLYSLGIVLYEMLTGKVPFRGDTPVNIALKHINEEVIFSREMEAKIPKEIRMLVCKLTQKNQVNRYQTAEELIRDIEYIENDVEPDFEQDYEYYATQKLDTLNEEIKQKMVKDYKEEGVKTDMRKKKTNKKLLTLLAISLALILSLGLTFTAYMVKDLFVVKQYEMPNLENTTLDETKQRLEAIGIKVEVRRELYDDSIEKDHIITQIPKAGSPIKKGQVVKVDVSKGGEPVSVPNLIREKLEEADKILEENNLKEGIIEYKFSSLPEGTILDQRPKAFTEVEEGTGIDLVVSKGKEVKLIKVPNLIGKTLEDARISLEGFTIGNITYKEDKTKKEGVILHQSIKANQYVEEGSKIDLIVNEYSEDLNYNDKDQQKDDEKENEDIFEKQISIELPENEEIVKVLVKEIGKDTSKIIFSKEINTKEKGNIVLVPIKGTGQKEYEIYVDNELYETISVNFE</sequence>
<dbReference type="NCBIfam" id="NF033483">
    <property type="entry name" value="PknB_PASTA_kin"/>
    <property type="match status" value="1"/>
</dbReference>
<dbReference type="GO" id="GO:0005524">
    <property type="term" value="F:ATP binding"/>
    <property type="evidence" value="ECO:0007669"/>
    <property type="project" value="UniProtKB-UniRule"/>
</dbReference>
<evidence type="ECO:0000259" key="12">
    <source>
        <dbReference type="PROSITE" id="PS51178"/>
    </source>
</evidence>
<feature type="binding site" evidence="9">
    <location>
        <position position="39"/>
    </location>
    <ligand>
        <name>ATP</name>
        <dbReference type="ChEBI" id="CHEBI:30616"/>
    </ligand>
</feature>
<dbReference type="Gene3D" id="3.30.200.20">
    <property type="entry name" value="Phosphorylase Kinase, domain 1"/>
    <property type="match status" value="1"/>
</dbReference>
<dbReference type="Gene3D" id="3.30.10.20">
    <property type="match status" value="3"/>
</dbReference>
<proteinExistence type="predicted"/>
<dbReference type="InterPro" id="IPR000719">
    <property type="entry name" value="Prot_kinase_dom"/>
</dbReference>
<keyword evidence="10" id="KW-0812">Transmembrane</keyword>
<dbReference type="PROSITE" id="PS00107">
    <property type="entry name" value="PROTEIN_KINASE_ATP"/>
    <property type="match status" value="1"/>
</dbReference>
<dbReference type="SMART" id="SM00740">
    <property type="entry name" value="PASTA"/>
    <property type="match status" value="3"/>
</dbReference>
<dbReference type="CDD" id="cd06577">
    <property type="entry name" value="PASTA_pknB"/>
    <property type="match status" value="3"/>
</dbReference>
<dbReference type="PANTHER" id="PTHR43289">
    <property type="entry name" value="MITOGEN-ACTIVATED PROTEIN KINASE KINASE KINASE 20-RELATED"/>
    <property type="match status" value="1"/>
</dbReference>
<feature type="domain" description="PASTA" evidence="12">
    <location>
        <begin position="485"/>
        <end position="552"/>
    </location>
</feature>
<evidence type="ECO:0000256" key="7">
    <source>
        <dbReference type="ARBA" id="ARBA00047899"/>
    </source>
</evidence>
<evidence type="ECO:0000256" key="1">
    <source>
        <dbReference type="ARBA" id="ARBA00012513"/>
    </source>
</evidence>
<comment type="catalytic activity">
    <reaction evidence="8">
        <text>L-seryl-[protein] + ATP = O-phospho-L-seryl-[protein] + ADP + H(+)</text>
        <dbReference type="Rhea" id="RHEA:17989"/>
        <dbReference type="Rhea" id="RHEA-COMP:9863"/>
        <dbReference type="Rhea" id="RHEA-COMP:11604"/>
        <dbReference type="ChEBI" id="CHEBI:15378"/>
        <dbReference type="ChEBI" id="CHEBI:29999"/>
        <dbReference type="ChEBI" id="CHEBI:30616"/>
        <dbReference type="ChEBI" id="CHEBI:83421"/>
        <dbReference type="ChEBI" id="CHEBI:456216"/>
        <dbReference type="EC" id="2.7.11.1"/>
    </reaction>
</comment>
<protein>
    <recommendedName>
        <fullName evidence="1">non-specific serine/threonine protein kinase</fullName>
        <ecNumber evidence="1">2.7.11.1</ecNumber>
    </recommendedName>
</protein>
<dbReference type="EMBL" id="FQXH01000007">
    <property type="protein sequence ID" value="SHH09609.1"/>
    <property type="molecule type" value="Genomic_DNA"/>
</dbReference>
<dbReference type="GO" id="GO:0004674">
    <property type="term" value="F:protein serine/threonine kinase activity"/>
    <property type="evidence" value="ECO:0007669"/>
    <property type="project" value="UniProtKB-KW"/>
</dbReference>
<dbReference type="CDD" id="cd14014">
    <property type="entry name" value="STKc_PknB_like"/>
    <property type="match status" value="1"/>
</dbReference>
<dbReference type="FunFam" id="3.30.200.20:FF:000035">
    <property type="entry name" value="Serine/threonine protein kinase Stk1"/>
    <property type="match status" value="1"/>
</dbReference>
<feature type="domain" description="PASTA" evidence="12">
    <location>
        <begin position="418"/>
        <end position="484"/>
    </location>
</feature>
<evidence type="ECO:0000256" key="5">
    <source>
        <dbReference type="ARBA" id="ARBA00022777"/>
    </source>
</evidence>
<evidence type="ECO:0000259" key="11">
    <source>
        <dbReference type="PROSITE" id="PS50011"/>
    </source>
</evidence>
<dbReference type="PROSITE" id="PS50011">
    <property type="entry name" value="PROTEIN_KINASE_DOM"/>
    <property type="match status" value="1"/>
</dbReference>
<evidence type="ECO:0000256" key="3">
    <source>
        <dbReference type="ARBA" id="ARBA00022679"/>
    </source>
</evidence>
<feature type="domain" description="PASTA" evidence="12">
    <location>
        <begin position="350"/>
        <end position="417"/>
    </location>
</feature>
<evidence type="ECO:0000256" key="4">
    <source>
        <dbReference type="ARBA" id="ARBA00022741"/>
    </source>
</evidence>
<keyword evidence="10" id="KW-0472">Membrane</keyword>
<evidence type="ECO:0000256" key="2">
    <source>
        <dbReference type="ARBA" id="ARBA00022527"/>
    </source>
</evidence>
<dbReference type="InterPro" id="IPR005543">
    <property type="entry name" value="PASTA_dom"/>
</dbReference>
<dbReference type="InterPro" id="IPR008271">
    <property type="entry name" value="Ser/Thr_kinase_AS"/>
</dbReference>
<evidence type="ECO:0000313" key="13">
    <source>
        <dbReference type="EMBL" id="SHH09609.1"/>
    </source>
</evidence>
<keyword evidence="3" id="KW-0808">Transferase</keyword>
<keyword evidence="5 13" id="KW-0418">Kinase</keyword>
<keyword evidence="10" id="KW-1133">Transmembrane helix</keyword>
<dbReference type="InterPro" id="IPR011009">
    <property type="entry name" value="Kinase-like_dom_sf"/>
</dbReference>
<evidence type="ECO:0000256" key="9">
    <source>
        <dbReference type="PROSITE-ProRule" id="PRU10141"/>
    </source>
</evidence>
<dbReference type="PROSITE" id="PS00108">
    <property type="entry name" value="PROTEIN_KINASE_ST"/>
    <property type="match status" value="1"/>
</dbReference>
<dbReference type="Pfam" id="PF03793">
    <property type="entry name" value="PASTA"/>
    <property type="match status" value="3"/>
</dbReference>
<dbReference type="PANTHER" id="PTHR43289:SF34">
    <property type="entry name" value="SERINE_THREONINE-PROTEIN KINASE YBDM-RELATED"/>
    <property type="match status" value="1"/>
</dbReference>
<comment type="catalytic activity">
    <reaction evidence="7">
        <text>L-threonyl-[protein] + ATP = O-phospho-L-threonyl-[protein] + ADP + H(+)</text>
        <dbReference type="Rhea" id="RHEA:46608"/>
        <dbReference type="Rhea" id="RHEA-COMP:11060"/>
        <dbReference type="Rhea" id="RHEA-COMP:11605"/>
        <dbReference type="ChEBI" id="CHEBI:15378"/>
        <dbReference type="ChEBI" id="CHEBI:30013"/>
        <dbReference type="ChEBI" id="CHEBI:30616"/>
        <dbReference type="ChEBI" id="CHEBI:61977"/>
        <dbReference type="ChEBI" id="CHEBI:456216"/>
        <dbReference type="EC" id="2.7.11.1"/>
    </reaction>
</comment>
<feature type="transmembrane region" description="Helical" evidence="10">
    <location>
        <begin position="322"/>
        <end position="345"/>
    </location>
</feature>
<dbReference type="InterPro" id="IPR017441">
    <property type="entry name" value="Protein_kinase_ATP_BS"/>
</dbReference>
<dbReference type="STRING" id="1123350.SAMN02744040_00825"/>
<evidence type="ECO:0000313" key="14">
    <source>
        <dbReference type="Proteomes" id="UP000242520"/>
    </source>
</evidence>
<dbReference type="AlphaFoldDB" id="A0A1M5Q778"/>
<dbReference type="Proteomes" id="UP000242520">
    <property type="component" value="Unassembled WGS sequence"/>
</dbReference>
<dbReference type="SUPFAM" id="SSF56112">
    <property type="entry name" value="Protein kinase-like (PK-like)"/>
    <property type="match status" value="1"/>
</dbReference>
<dbReference type="PROSITE" id="PS51178">
    <property type="entry name" value="PASTA"/>
    <property type="match status" value="3"/>
</dbReference>